<gene>
    <name evidence="5" type="ORF">ACHAW5_008915</name>
</gene>
<dbReference type="Gene3D" id="3.30.40.10">
    <property type="entry name" value="Zinc/RING finger domain, C3HC4 (zinc finger)"/>
    <property type="match status" value="1"/>
</dbReference>
<feature type="region of interest" description="Disordered" evidence="3">
    <location>
        <begin position="213"/>
        <end position="244"/>
    </location>
</feature>
<proteinExistence type="predicted"/>
<comment type="caution">
    <text evidence="5">The sequence shown here is derived from an EMBL/GenBank/DDBJ whole genome shotgun (WGS) entry which is preliminary data.</text>
</comment>
<feature type="coiled-coil region" evidence="2">
    <location>
        <begin position="174"/>
        <end position="201"/>
    </location>
</feature>
<dbReference type="InterPro" id="IPR001841">
    <property type="entry name" value="Znf_RING"/>
</dbReference>
<evidence type="ECO:0000256" key="1">
    <source>
        <dbReference type="PROSITE-ProRule" id="PRU00175"/>
    </source>
</evidence>
<dbReference type="PROSITE" id="PS50089">
    <property type="entry name" value="ZF_RING_2"/>
    <property type="match status" value="1"/>
</dbReference>
<evidence type="ECO:0000256" key="2">
    <source>
        <dbReference type="SAM" id="Coils"/>
    </source>
</evidence>
<feature type="region of interest" description="Disordered" evidence="3">
    <location>
        <begin position="315"/>
        <end position="366"/>
    </location>
</feature>
<dbReference type="EMBL" id="JALLAZ020000380">
    <property type="protein sequence ID" value="KAL3796640.1"/>
    <property type="molecule type" value="Genomic_DNA"/>
</dbReference>
<dbReference type="GO" id="GO:0008270">
    <property type="term" value="F:zinc ion binding"/>
    <property type="evidence" value="ECO:0007669"/>
    <property type="project" value="UniProtKB-KW"/>
</dbReference>
<keyword evidence="1" id="KW-0863">Zinc-finger</keyword>
<dbReference type="SUPFAM" id="SSF57850">
    <property type="entry name" value="RING/U-box"/>
    <property type="match status" value="1"/>
</dbReference>
<feature type="compositionally biased region" description="Polar residues" evidence="3">
    <location>
        <begin position="315"/>
        <end position="325"/>
    </location>
</feature>
<reference evidence="5 6" key="1">
    <citation type="submission" date="2024-10" db="EMBL/GenBank/DDBJ databases">
        <title>Updated reference genomes for cyclostephanoid diatoms.</title>
        <authorList>
            <person name="Roberts W.R."/>
            <person name="Alverson A.J."/>
        </authorList>
    </citation>
    <scope>NUCLEOTIDE SEQUENCE [LARGE SCALE GENOMIC DNA]</scope>
    <source>
        <strain evidence="5 6">AJA276-08</strain>
    </source>
</reference>
<evidence type="ECO:0000259" key="4">
    <source>
        <dbReference type="PROSITE" id="PS50089"/>
    </source>
</evidence>
<evidence type="ECO:0000256" key="3">
    <source>
        <dbReference type="SAM" id="MobiDB-lite"/>
    </source>
</evidence>
<feature type="compositionally biased region" description="Polar residues" evidence="3">
    <location>
        <begin position="336"/>
        <end position="351"/>
    </location>
</feature>
<name>A0ABD3Q8D9_9STRA</name>
<keyword evidence="6" id="KW-1185">Reference proteome</keyword>
<dbReference type="AlphaFoldDB" id="A0ABD3Q8D9"/>
<evidence type="ECO:0000313" key="6">
    <source>
        <dbReference type="Proteomes" id="UP001530315"/>
    </source>
</evidence>
<sequence>MSSTRPGMIPPESSGGCSVASSSRPSLPLALRCNLCTKPLSTTCFYCACDCIFCEDCTYSHFEHNSSCPNCRRPLSESDFTELVVADNNGSNSMKSNMQALFSRKSASGCLQLADVCNGVVQQMDSTRQNMKFLMRQLLNESQRAGRTSVAAARAHESLKAENIHLKQMNSSMRLQYEQTINDLQNKLKAREGTVSELNQMLSNFQKIHGARAGGGGGSGVAAPHMVPHSSSASLSSSRGSEPPLRGLMAQREANMISQQNVMNGVKPPFINSLNVNRSKSPGANFRPFSSSNSGGSIGSTTARRIRDLSANSGFHFTGLANQPMNKRRRGGTPTLHDTPTHAMSPNTAFALNQGPHGQNIFHRQG</sequence>
<dbReference type="Proteomes" id="UP001530315">
    <property type="component" value="Unassembled WGS sequence"/>
</dbReference>
<keyword evidence="2" id="KW-0175">Coiled coil</keyword>
<keyword evidence="1" id="KW-0479">Metal-binding</keyword>
<evidence type="ECO:0000313" key="5">
    <source>
        <dbReference type="EMBL" id="KAL3796640.1"/>
    </source>
</evidence>
<keyword evidence="1" id="KW-0862">Zinc</keyword>
<accession>A0ABD3Q8D9</accession>
<dbReference type="InterPro" id="IPR013083">
    <property type="entry name" value="Znf_RING/FYVE/PHD"/>
</dbReference>
<protein>
    <recommendedName>
        <fullName evidence="4">RING-type domain-containing protein</fullName>
    </recommendedName>
</protein>
<feature type="compositionally biased region" description="Low complexity" evidence="3">
    <location>
        <begin position="230"/>
        <end position="241"/>
    </location>
</feature>
<feature type="domain" description="RING-type" evidence="4">
    <location>
        <begin position="33"/>
        <end position="72"/>
    </location>
</feature>
<organism evidence="5 6">
    <name type="scientific">Stephanodiscus triporus</name>
    <dbReference type="NCBI Taxonomy" id="2934178"/>
    <lineage>
        <taxon>Eukaryota</taxon>
        <taxon>Sar</taxon>
        <taxon>Stramenopiles</taxon>
        <taxon>Ochrophyta</taxon>
        <taxon>Bacillariophyta</taxon>
        <taxon>Coscinodiscophyceae</taxon>
        <taxon>Thalassiosirophycidae</taxon>
        <taxon>Stephanodiscales</taxon>
        <taxon>Stephanodiscaceae</taxon>
        <taxon>Stephanodiscus</taxon>
    </lineage>
</organism>